<dbReference type="GeneID" id="27330631"/>
<reference evidence="3 4" key="1">
    <citation type="submission" date="2015-01" db="EMBL/GenBank/DDBJ databases">
        <title>The Genome Sequence of Exophiala spinifera CBS89968.</title>
        <authorList>
            <consortium name="The Broad Institute Genomics Platform"/>
            <person name="Cuomo C."/>
            <person name="de Hoog S."/>
            <person name="Gorbushina A."/>
            <person name="Stielow B."/>
            <person name="Teixiera M."/>
            <person name="Abouelleil A."/>
            <person name="Chapman S.B."/>
            <person name="Priest M."/>
            <person name="Young S.K."/>
            <person name="Wortman J."/>
            <person name="Nusbaum C."/>
            <person name="Birren B."/>
        </authorList>
    </citation>
    <scope>NUCLEOTIDE SEQUENCE [LARGE SCALE GENOMIC DNA]</scope>
    <source>
        <strain evidence="3 4">CBS 89968</strain>
    </source>
</reference>
<sequence>MAGADQECHKPGRTALTVVSYPAKFQFVDQGPELENYYAQDDFAVNCARPVGEEQKQGNASFEPYTRLDSSVDVGLSPTVHSGQSSDVPPFLSPTTSNIETVLVRPADDSKRRRTADSTLFRQSTGVEQWQQGVYDPVRGSSSAHKYRIYTTPPKTFSPVGLNGIVSMDEGRHVSKVVEAEYRRLADSAAAIIPDDALLSPAVWKEDFYWPNIYTTTQCACLMRYYIDQLSGWFDVGDPARHFALTVPQRARRCPPLLNAIFTAASRHLANNRQYRSADGLVKYNDIPLPKLTQETAVKYHNACIAYLLKLSNDQDCVRDENLLAATVILRYYEEIDTTFMSSDSDTFLRPFQVFVTAQSSPYSHILDTGQNQEFLRPGLAAGIYANTLSYLRSFQHAAFRNALRQETTTAFLKQRAVRLPLEPWTILQGFDEVEDFVWADRHLYHCANVLQYCFNGATTMPHLTQIERWNELKHFETQWEQAKPLSFAPIHYQEPDRGKGECFPHIWYMDEIHVTGLLYLELAKILLTAYNPNMPRIGPGSSAALEHVRKESRETVIRICGMAMSNPSSRPAMVQAYMAVAVCGTHFTDLMEQKALLKVLDKLNKDHGWPTGKTELELKKDWKWSS</sequence>
<comment type="subcellular location">
    <subcellularLocation>
        <location evidence="1">Nucleus</location>
    </subcellularLocation>
</comment>
<accession>A0A0D2C6P5</accession>
<dbReference type="STRING" id="91928.A0A0D2C6P5"/>
<dbReference type="RefSeq" id="XP_016239470.1">
    <property type="nucleotide sequence ID" value="XM_016377900.1"/>
</dbReference>
<keyword evidence="2" id="KW-0539">Nucleus</keyword>
<protein>
    <recommendedName>
        <fullName evidence="5">ARCA protein</fullName>
    </recommendedName>
</protein>
<proteinExistence type="predicted"/>
<evidence type="ECO:0000256" key="2">
    <source>
        <dbReference type="ARBA" id="ARBA00023242"/>
    </source>
</evidence>
<dbReference type="OrthoDB" id="407832at2759"/>
<dbReference type="GO" id="GO:0003700">
    <property type="term" value="F:DNA-binding transcription factor activity"/>
    <property type="evidence" value="ECO:0007669"/>
    <property type="project" value="TreeGrafter"/>
</dbReference>
<gene>
    <name evidence="3" type="ORF">PV08_03548</name>
</gene>
<dbReference type="InterPro" id="IPR021858">
    <property type="entry name" value="Fun_TF"/>
</dbReference>
<dbReference type="PANTHER" id="PTHR37534:SF2">
    <property type="entry name" value="N-ACETYLTRANSFERASE DOMAIN-CONTAINING PROTEIN"/>
    <property type="match status" value="1"/>
</dbReference>
<dbReference type="VEuPathDB" id="FungiDB:PV08_03548"/>
<dbReference type="PANTHER" id="PTHR37534">
    <property type="entry name" value="TRANSCRIPTIONAL ACTIVATOR PROTEIN UGA3"/>
    <property type="match status" value="1"/>
</dbReference>
<evidence type="ECO:0000313" key="4">
    <source>
        <dbReference type="Proteomes" id="UP000053328"/>
    </source>
</evidence>
<evidence type="ECO:0000256" key="1">
    <source>
        <dbReference type="ARBA" id="ARBA00004123"/>
    </source>
</evidence>
<dbReference type="AlphaFoldDB" id="A0A0D2C6P5"/>
<dbReference type="EMBL" id="KN847493">
    <property type="protein sequence ID" value="KIW19254.1"/>
    <property type="molecule type" value="Genomic_DNA"/>
</dbReference>
<evidence type="ECO:0008006" key="5">
    <source>
        <dbReference type="Google" id="ProtNLM"/>
    </source>
</evidence>
<dbReference type="GO" id="GO:0000976">
    <property type="term" value="F:transcription cis-regulatory region binding"/>
    <property type="evidence" value="ECO:0007669"/>
    <property type="project" value="TreeGrafter"/>
</dbReference>
<keyword evidence="4" id="KW-1185">Reference proteome</keyword>
<dbReference type="Proteomes" id="UP000053328">
    <property type="component" value="Unassembled WGS sequence"/>
</dbReference>
<dbReference type="HOGENOM" id="CLU_008719_1_1_1"/>
<dbReference type="Pfam" id="PF11951">
    <property type="entry name" value="Fungal_trans_2"/>
    <property type="match status" value="1"/>
</dbReference>
<evidence type="ECO:0000313" key="3">
    <source>
        <dbReference type="EMBL" id="KIW19254.1"/>
    </source>
</evidence>
<organism evidence="3 4">
    <name type="scientific">Exophiala spinifera</name>
    <dbReference type="NCBI Taxonomy" id="91928"/>
    <lineage>
        <taxon>Eukaryota</taxon>
        <taxon>Fungi</taxon>
        <taxon>Dikarya</taxon>
        <taxon>Ascomycota</taxon>
        <taxon>Pezizomycotina</taxon>
        <taxon>Eurotiomycetes</taxon>
        <taxon>Chaetothyriomycetidae</taxon>
        <taxon>Chaetothyriales</taxon>
        <taxon>Herpotrichiellaceae</taxon>
        <taxon>Exophiala</taxon>
    </lineage>
</organism>
<name>A0A0D2C6P5_9EURO</name>
<dbReference type="GO" id="GO:0045944">
    <property type="term" value="P:positive regulation of transcription by RNA polymerase II"/>
    <property type="evidence" value="ECO:0007669"/>
    <property type="project" value="TreeGrafter"/>
</dbReference>
<dbReference type="GO" id="GO:0005634">
    <property type="term" value="C:nucleus"/>
    <property type="evidence" value="ECO:0007669"/>
    <property type="project" value="UniProtKB-SubCell"/>
</dbReference>